<accession>A0A0Q2MFE5</accession>
<sequence>MLMANQWSHHPGRRHLREALTDGECSAQSVLFDCRQFVARRRATGGPDIGVVTVGLMLGLRC</sequence>
<reference evidence="1 2" key="1">
    <citation type="submission" date="2015-10" db="EMBL/GenBank/DDBJ databases">
        <title>Mycobacterium gordonae draft genome assembly.</title>
        <authorList>
            <person name="Ustinova V."/>
            <person name="Smirnova T."/>
            <person name="Blagodatskikh K."/>
            <person name="Varlamov D."/>
            <person name="Larionova E."/>
            <person name="Chernousova L."/>
        </authorList>
    </citation>
    <scope>NUCLEOTIDE SEQUENCE [LARGE SCALE GENOMIC DNA]</scope>
    <source>
        <strain evidence="1 2">CTRI 14-8773</strain>
    </source>
</reference>
<protein>
    <submittedName>
        <fullName evidence="1">Uncharacterized protein</fullName>
    </submittedName>
</protein>
<dbReference type="AlphaFoldDB" id="A0A0Q2MFE5"/>
<evidence type="ECO:0000313" key="1">
    <source>
        <dbReference type="EMBL" id="KQH78575.1"/>
    </source>
</evidence>
<evidence type="ECO:0000313" key="2">
    <source>
        <dbReference type="Proteomes" id="UP000051677"/>
    </source>
</evidence>
<dbReference type="Proteomes" id="UP000051677">
    <property type="component" value="Unassembled WGS sequence"/>
</dbReference>
<proteinExistence type="predicted"/>
<comment type="caution">
    <text evidence="1">The sequence shown here is derived from an EMBL/GenBank/DDBJ whole genome shotgun (WGS) entry which is preliminary data.</text>
</comment>
<dbReference type="EMBL" id="LKTM01000198">
    <property type="protein sequence ID" value="KQH78575.1"/>
    <property type="molecule type" value="Genomic_DNA"/>
</dbReference>
<organism evidence="1 2">
    <name type="scientific">Mycobacterium gordonae</name>
    <dbReference type="NCBI Taxonomy" id="1778"/>
    <lineage>
        <taxon>Bacteria</taxon>
        <taxon>Bacillati</taxon>
        <taxon>Actinomycetota</taxon>
        <taxon>Actinomycetes</taxon>
        <taxon>Mycobacteriales</taxon>
        <taxon>Mycobacteriaceae</taxon>
        <taxon>Mycobacterium</taxon>
    </lineage>
</organism>
<gene>
    <name evidence="1" type="ORF">AO501_30020</name>
</gene>
<name>A0A0Q2MFE5_MYCGO</name>